<dbReference type="Proteomes" id="UP000450000">
    <property type="component" value="Unassembled WGS sequence"/>
</dbReference>
<dbReference type="AlphaFoldDB" id="A0A6N7KUM0"/>
<evidence type="ECO:0000313" key="2">
    <source>
        <dbReference type="EMBL" id="MQS14525.1"/>
    </source>
</evidence>
<dbReference type="OrthoDB" id="4222893at2"/>
<comment type="caution">
    <text evidence="2">The sequence shown here is derived from an EMBL/GenBank/DDBJ whole genome shotgun (WGS) entry which is preliminary data.</text>
</comment>
<accession>A0A6N7KUM0</accession>
<protein>
    <recommendedName>
        <fullName evidence="4">HK97 gp10 family phage protein</fullName>
    </recommendedName>
</protein>
<proteinExistence type="predicted"/>
<dbReference type="RefSeq" id="WP_153463348.1">
    <property type="nucleotide sequence ID" value="NZ_WBOF01000001.1"/>
</dbReference>
<keyword evidence="3" id="KW-1185">Reference proteome</keyword>
<evidence type="ECO:0000256" key="1">
    <source>
        <dbReference type="SAM" id="MobiDB-lite"/>
    </source>
</evidence>
<sequence>MTAVFTKVSAQGIARTPIALADLADAILKQAKTNASNGSHAWGTPTPARPGEGPARISGTLVRSLARTSVNRTVTGAEVRVGTQPGMAPPYSRTPSSKYGSYLEQGLKNGARYPFLTTAFVFGVHVAAPAIYRKAYGDGWKRLA</sequence>
<name>A0A6N7KUM0_9ACTN</name>
<evidence type="ECO:0008006" key="4">
    <source>
        <dbReference type="Google" id="ProtNLM"/>
    </source>
</evidence>
<gene>
    <name evidence="2" type="ORF">F7Q99_20210</name>
</gene>
<reference evidence="2 3" key="1">
    <citation type="submission" date="2019-09" db="EMBL/GenBank/DDBJ databases">
        <title>Genome Sequences of Streptomyces kaniharaensis ATCC 21070.</title>
        <authorList>
            <person name="Zhu W."/>
            <person name="De Crecy-Lagard V."/>
            <person name="Richards N.G."/>
        </authorList>
    </citation>
    <scope>NUCLEOTIDE SEQUENCE [LARGE SCALE GENOMIC DNA]</scope>
    <source>
        <strain evidence="2 3">SF-557</strain>
    </source>
</reference>
<dbReference type="EMBL" id="WBOF01000001">
    <property type="protein sequence ID" value="MQS14525.1"/>
    <property type="molecule type" value="Genomic_DNA"/>
</dbReference>
<organism evidence="2 3">
    <name type="scientific">Streptomyces kaniharaensis</name>
    <dbReference type="NCBI Taxonomy" id="212423"/>
    <lineage>
        <taxon>Bacteria</taxon>
        <taxon>Bacillati</taxon>
        <taxon>Actinomycetota</taxon>
        <taxon>Actinomycetes</taxon>
        <taxon>Kitasatosporales</taxon>
        <taxon>Streptomycetaceae</taxon>
        <taxon>Streptomyces</taxon>
    </lineage>
</organism>
<feature type="region of interest" description="Disordered" evidence="1">
    <location>
        <begin position="34"/>
        <end position="55"/>
    </location>
</feature>
<evidence type="ECO:0000313" key="3">
    <source>
        <dbReference type="Proteomes" id="UP000450000"/>
    </source>
</evidence>